<dbReference type="Gene3D" id="3.40.50.150">
    <property type="entry name" value="Vaccinia Virus protein VP39"/>
    <property type="match status" value="1"/>
</dbReference>
<dbReference type="CDD" id="cd02440">
    <property type="entry name" value="AdoMet_MTases"/>
    <property type="match status" value="1"/>
</dbReference>
<dbReference type="VEuPathDB" id="CryptoDB:Cvel_22790"/>
<organism evidence="2">
    <name type="scientific">Chromera velia CCMP2878</name>
    <dbReference type="NCBI Taxonomy" id="1169474"/>
    <lineage>
        <taxon>Eukaryota</taxon>
        <taxon>Sar</taxon>
        <taxon>Alveolata</taxon>
        <taxon>Colpodellida</taxon>
        <taxon>Chromeraceae</taxon>
        <taxon>Chromera</taxon>
    </lineage>
</organism>
<reference evidence="2" key="1">
    <citation type="submission" date="2014-11" db="EMBL/GenBank/DDBJ databases">
        <authorList>
            <person name="Otto D Thomas"/>
            <person name="Naeem Raeece"/>
        </authorList>
    </citation>
    <scope>NUCLEOTIDE SEQUENCE</scope>
</reference>
<dbReference type="EMBL" id="CDMZ01001412">
    <property type="protein sequence ID" value="CEM32156.1"/>
    <property type="molecule type" value="Genomic_DNA"/>
</dbReference>
<evidence type="ECO:0000259" key="1">
    <source>
        <dbReference type="Pfam" id="PF08241"/>
    </source>
</evidence>
<name>A0A0G4GPB7_9ALVE</name>
<dbReference type="AlphaFoldDB" id="A0A0G4GPB7"/>
<dbReference type="SUPFAM" id="SSF53335">
    <property type="entry name" value="S-adenosyl-L-methionine-dependent methyltransferases"/>
    <property type="match status" value="1"/>
</dbReference>
<accession>A0A0G4GPB7</accession>
<feature type="domain" description="Methyltransferase type 11" evidence="1">
    <location>
        <begin position="96"/>
        <end position="192"/>
    </location>
</feature>
<gene>
    <name evidence="2" type="ORF">Cvel_22790</name>
</gene>
<proteinExistence type="predicted"/>
<dbReference type="PANTHER" id="PTHR42912">
    <property type="entry name" value="METHYLTRANSFERASE"/>
    <property type="match status" value="1"/>
</dbReference>
<dbReference type="PANTHER" id="PTHR42912:SF95">
    <property type="entry name" value="METHYLTRANSFERASE TYPE 11 DOMAIN-CONTAINING PROTEIN"/>
    <property type="match status" value="1"/>
</dbReference>
<evidence type="ECO:0000313" key="2">
    <source>
        <dbReference type="EMBL" id="CEM32156.1"/>
    </source>
</evidence>
<dbReference type="InterPro" id="IPR013216">
    <property type="entry name" value="Methyltransf_11"/>
</dbReference>
<dbReference type="InterPro" id="IPR029063">
    <property type="entry name" value="SAM-dependent_MTases_sf"/>
</dbReference>
<sequence>MSASPFASPFPAFPVIFAFLSFCHFLRGSSAFLLRSSAIQNVRMPFSCTAAVSSSVHPVSSKGFDADADRYDRARPGYPQDVVDSLLDKIKPQKILEIASGTGKLTRALVDYKTRKGADFDITAVEPSVEMRKVFEASFPDIPILDASARSLPFESEAFDVVLVGQAFHWFADETVLRELARVCKKGGWLYLIWNLEDADRAQWVKRLRALHEPLEGDAPQFRQGRWRNVWQTETASELFLPLDEKVSASFALEANRSLLWQRVLSRSYVACLSAEKQEALRKEAMQMLDEEGVPDGDQNTFPYPYTTTVACAQKR</sequence>
<dbReference type="Pfam" id="PF08241">
    <property type="entry name" value="Methyltransf_11"/>
    <property type="match status" value="1"/>
</dbReference>
<dbReference type="InterPro" id="IPR050508">
    <property type="entry name" value="Methyltransf_Superfamily"/>
</dbReference>
<dbReference type="GO" id="GO:0008757">
    <property type="term" value="F:S-adenosylmethionine-dependent methyltransferase activity"/>
    <property type="evidence" value="ECO:0007669"/>
    <property type="project" value="InterPro"/>
</dbReference>
<protein>
    <recommendedName>
        <fullName evidence="1">Methyltransferase type 11 domain-containing protein</fullName>
    </recommendedName>
</protein>